<comment type="caution">
    <text evidence="2">The sequence shown here is derived from an EMBL/GenBank/DDBJ whole genome shotgun (WGS) entry which is preliminary data.</text>
</comment>
<feature type="signal peptide" evidence="1">
    <location>
        <begin position="1"/>
        <end position="20"/>
    </location>
</feature>
<organism evidence="2 3">
    <name type="scientific">Mangrovibacter plantisponsor</name>
    <dbReference type="NCBI Taxonomy" id="451513"/>
    <lineage>
        <taxon>Bacteria</taxon>
        <taxon>Pseudomonadati</taxon>
        <taxon>Pseudomonadota</taxon>
        <taxon>Gammaproteobacteria</taxon>
        <taxon>Enterobacterales</taxon>
        <taxon>Enterobacteriaceae</taxon>
        <taxon>Mangrovibacter</taxon>
    </lineage>
</organism>
<dbReference type="RefSeq" id="WP_051691431.1">
    <property type="nucleotide sequence ID" value="NZ_QGTS01000008.1"/>
</dbReference>
<evidence type="ECO:0000256" key="1">
    <source>
        <dbReference type="SAM" id="SignalP"/>
    </source>
</evidence>
<dbReference type="AlphaFoldDB" id="A0A317Q2R7"/>
<dbReference type="EMBL" id="QGTS01000008">
    <property type="protein sequence ID" value="PWW07823.1"/>
    <property type="molecule type" value="Genomic_DNA"/>
</dbReference>
<name>A0A317Q2R7_9ENTR</name>
<proteinExistence type="predicted"/>
<dbReference type="OrthoDB" id="6631594at2"/>
<sequence length="148" mass="16856">MFSQVLKRIIFLAMFSFLNACSNHEQSNVQAVDANALQNAAIADANSIPPAGNTALTDGKTTNSSNSLCIDYLNLIKKNHDKDYDQYADEYTIIGDGYDFFNRNKNIMDKDAREMYRRALEMKLHTLCSRVQYSAYKLIRNKISELPQ</sequence>
<accession>A0A317Q2R7</accession>
<feature type="chain" id="PRO_5016429061" description="Lipoprotein" evidence="1">
    <location>
        <begin position="21"/>
        <end position="148"/>
    </location>
</feature>
<gene>
    <name evidence="2" type="ORF">DES37_108251</name>
</gene>
<reference evidence="2 3" key="1">
    <citation type="submission" date="2018-05" db="EMBL/GenBank/DDBJ databases">
        <title>Genomic Encyclopedia of Type Strains, Phase IV (KMG-IV): sequencing the most valuable type-strain genomes for metagenomic binning, comparative biology and taxonomic classification.</title>
        <authorList>
            <person name="Goeker M."/>
        </authorList>
    </citation>
    <scope>NUCLEOTIDE SEQUENCE [LARGE SCALE GENOMIC DNA]</scope>
    <source>
        <strain evidence="2 3">DSM 19579</strain>
    </source>
</reference>
<protein>
    <recommendedName>
        <fullName evidence="4">Lipoprotein</fullName>
    </recommendedName>
</protein>
<evidence type="ECO:0000313" key="3">
    <source>
        <dbReference type="Proteomes" id="UP000246744"/>
    </source>
</evidence>
<dbReference type="Proteomes" id="UP000246744">
    <property type="component" value="Unassembled WGS sequence"/>
</dbReference>
<keyword evidence="1" id="KW-0732">Signal</keyword>
<keyword evidence="3" id="KW-1185">Reference proteome</keyword>
<evidence type="ECO:0000313" key="2">
    <source>
        <dbReference type="EMBL" id="PWW07823.1"/>
    </source>
</evidence>
<evidence type="ECO:0008006" key="4">
    <source>
        <dbReference type="Google" id="ProtNLM"/>
    </source>
</evidence>